<dbReference type="EMBL" id="WEGJ01000011">
    <property type="protein sequence ID" value="MQY13228.1"/>
    <property type="molecule type" value="Genomic_DNA"/>
</dbReference>
<dbReference type="InterPro" id="IPR029058">
    <property type="entry name" value="AB_hydrolase_fold"/>
</dbReference>
<dbReference type="AlphaFoldDB" id="A0A7K0CID6"/>
<reference evidence="1 2" key="1">
    <citation type="submission" date="2019-10" db="EMBL/GenBank/DDBJ databases">
        <title>Streptomyces smaragdinus sp. nov. and Streptomyces fabii sp. nov., isolated from the gut of fungus growing-termite Macrotermes natalensis.</title>
        <authorList>
            <person name="Schwitalla J."/>
            <person name="Benndorf R."/>
            <person name="Martin K."/>
            <person name="De Beer W."/>
            <person name="Kaster A.-K."/>
            <person name="Vollmers J."/>
            <person name="Poulsen M."/>
            <person name="Beemelmanns C."/>
        </authorList>
    </citation>
    <scope>NUCLEOTIDE SEQUENCE [LARGE SCALE GENOMIC DNA]</scope>
    <source>
        <strain evidence="1 2">RB5</strain>
    </source>
</reference>
<comment type="caution">
    <text evidence="1">The sequence shown here is derived from an EMBL/GenBank/DDBJ whole genome shotgun (WGS) entry which is preliminary data.</text>
</comment>
<sequence>MRGAGFATLAGVAEMSVSPYWELTFDAEGDVNPAQRRRLTEQAAGRGITDLVVFAHGWNNDRSIASRMYSRFFAPFPGLVGDGVRLGFAGVVWPSMRFTDEPVPDFEPSVAAGQPPPWFGPVTQRVVGAQFPGRDRAVERIGELLAERPDDAEHPAEFLRLVRHLITPAPGSAAAAFGADTDDERAADVPLMLEQDPRTLFEEFAEVQDPPGLLWDGGKEILRQATYYAMKRRAGVVGERGLGPALGRLAKEAPRTRVHLVGHSFGARLVSFAVKGLPAGVTAVGSVTLLQGAFSHYAFSDRLPHDKDRGGALRGVQRRVRGPVVASYSSHDGALRTFYPLASRMARDSAGLLPGGERWVALGYDGFRAVPGGRRLTLADALDGAFPAKGCVSVDSSAVVCHGGGATGAHNDVCHPELARLVLRAGRVGA</sequence>
<dbReference type="SUPFAM" id="SSF53474">
    <property type="entry name" value="alpha/beta-Hydrolases"/>
    <property type="match status" value="1"/>
</dbReference>
<dbReference type="Proteomes" id="UP000466345">
    <property type="component" value="Unassembled WGS sequence"/>
</dbReference>
<evidence type="ECO:0008006" key="3">
    <source>
        <dbReference type="Google" id="ProtNLM"/>
    </source>
</evidence>
<protein>
    <recommendedName>
        <fullName evidence="3">Serine-threonine protein kinase</fullName>
    </recommendedName>
</protein>
<accession>A0A7K0CID6</accession>
<evidence type="ECO:0000313" key="1">
    <source>
        <dbReference type="EMBL" id="MQY13228.1"/>
    </source>
</evidence>
<keyword evidence="2" id="KW-1185">Reference proteome</keyword>
<organism evidence="1 2">
    <name type="scientific">Streptomyces smaragdinus</name>
    <dbReference type="NCBI Taxonomy" id="2585196"/>
    <lineage>
        <taxon>Bacteria</taxon>
        <taxon>Bacillati</taxon>
        <taxon>Actinomycetota</taxon>
        <taxon>Actinomycetes</taxon>
        <taxon>Kitasatosporales</taxon>
        <taxon>Streptomycetaceae</taxon>
        <taxon>Streptomyces</taxon>
    </lineage>
</organism>
<name>A0A7K0CID6_9ACTN</name>
<gene>
    <name evidence="1" type="ORF">SRB5_33710</name>
</gene>
<proteinExistence type="predicted"/>
<evidence type="ECO:0000313" key="2">
    <source>
        <dbReference type="Proteomes" id="UP000466345"/>
    </source>
</evidence>